<dbReference type="Gene3D" id="3.40.50.300">
    <property type="entry name" value="P-loop containing nucleotide triphosphate hydrolases"/>
    <property type="match status" value="1"/>
</dbReference>
<protein>
    <submittedName>
        <fullName evidence="3">Uncharacterized protein</fullName>
    </submittedName>
</protein>
<comment type="subcellular location">
    <subcellularLocation>
        <location evidence="1">Plastid</location>
        <location evidence="1">Chloroplast</location>
    </subcellularLocation>
</comment>
<dbReference type="SUPFAM" id="SSF52540">
    <property type="entry name" value="P-loop containing nucleoside triphosphate hydrolases"/>
    <property type="match status" value="1"/>
</dbReference>
<dbReference type="EMBL" id="LR746271">
    <property type="protein sequence ID" value="CAA7400522.1"/>
    <property type="molecule type" value="Genomic_DNA"/>
</dbReference>
<dbReference type="FunFam" id="3.40.50.300:FF:001033">
    <property type="entry name" value="Shikimate kinase 2, chloroplastic"/>
    <property type="match status" value="1"/>
</dbReference>
<accession>A0A7I8KSQ1</accession>
<reference evidence="3" key="1">
    <citation type="submission" date="2020-02" db="EMBL/GenBank/DDBJ databases">
        <authorList>
            <person name="Scholz U."/>
            <person name="Mascher M."/>
            <person name="Fiebig A."/>
        </authorList>
    </citation>
    <scope>NUCLEOTIDE SEQUENCE</scope>
</reference>
<dbReference type="PANTHER" id="PTHR21087:SF4">
    <property type="entry name" value="INACTIVE SHIKIMATE KINASE LIKE 1, CHLOROPLASTIC-RELATED"/>
    <property type="match status" value="1"/>
</dbReference>
<dbReference type="PRINTS" id="PR01100">
    <property type="entry name" value="SHIKIMTKNASE"/>
</dbReference>
<dbReference type="GO" id="GO:0005829">
    <property type="term" value="C:cytosol"/>
    <property type="evidence" value="ECO:0007669"/>
    <property type="project" value="TreeGrafter"/>
</dbReference>
<organism evidence="3 4">
    <name type="scientific">Spirodela intermedia</name>
    <name type="common">Intermediate duckweed</name>
    <dbReference type="NCBI Taxonomy" id="51605"/>
    <lineage>
        <taxon>Eukaryota</taxon>
        <taxon>Viridiplantae</taxon>
        <taxon>Streptophyta</taxon>
        <taxon>Embryophyta</taxon>
        <taxon>Tracheophyta</taxon>
        <taxon>Spermatophyta</taxon>
        <taxon>Magnoliopsida</taxon>
        <taxon>Liliopsida</taxon>
        <taxon>Araceae</taxon>
        <taxon>Lemnoideae</taxon>
        <taxon>Spirodela</taxon>
    </lineage>
</organism>
<evidence type="ECO:0000313" key="4">
    <source>
        <dbReference type="Proteomes" id="UP000663760"/>
    </source>
</evidence>
<dbReference type="PANTHER" id="PTHR21087">
    <property type="entry name" value="SHIKIMATE KINASE"/>
    <property type="match status" value="1"/>
</dbReference>
<name>A0A7I8KSQ1_SPIIN</name>
<evidence type="ECO:0000256" key="1">
    <source>
        <dbReference type="ARBA" id="ARBA00004229"/>
    </source>
</evidence>
<sequence length="224" mass="24418">MSAVELEPSLELKAKAGELVDSLKGTSLFLVGMNGPMKTKLGMVLADALGYCYFDCDNLVEEAAGGAGPARDFRERDEKGFRESETEVLRQLSSMARLVVCAGDGASQGVTNLSYLRYGISVWVDVPVDIIADEKLKDGVQFPNAQDPLDAFDEAVTELARQYEKMKGGYATADATVSLLKVATKLGYVEVGDVTPEDMALEVLREIEKLTRMKKMMEDAARPF</sequence>
<dbReference type="Pfam" id="PF01202">
    <property type="entry name" value="SKI"/>
    <property type="match status" value="1"/>
</dbReference>
<keyword evidence="4" id="KW-1185">Reference proteome</keyword>
<dbReference type="GO" id="GO:0009507">
    <property type="term" value="C:chloroplast"/>
    <property type="evidence" value="ECO:0007669"/>
    <property type="project" value="UniProtKB-SubCell"/>
</dbReference>
<dbReference type="OrthoDB" id="197068at2759"/>
<dbReference type="Proteomes" id="UP000663760">
    <property type="component" value="Chromosome 8"/>
</dbReference>
<dbReference type="InterPro" id="IPR031322">
    <property type="entry name" value="Shikimate/glucono_kinase"/>
</dbReference>
<evidence type="ECO:0000256" key="2">
    <source>
        <dbReference type="ARBA" id="ARBA00006997"/>
    </source>
</evidence>
<gene>
    <name evidence="3" type="ORF">SI8410_08011200</name>
</gene>
<dbReference type="InterPro" id="IPR027417">
    <property type="entry name" value="P-loop_NTPase"/>
</dbReference>
<evidence type="ECO:0000313" key="3">
    <source>
        <dbReference type="EMBL" id="CAA7400522.1"/>
    </source>
</evidence>
<proteinExistence type="inferred from homology"/>
<comment type="similarity">
    <text evidence="2">Belongs to the shikimate kinase family.</text>
</comment>
<dbReference type="AlphaFoldDB" id="A0A7I8KSQ1"/>